<evidence type="ECO:0000256" key="1">
    <source>
        <dbReference type="ARBA" id="ARBA00010113"/>
    </source>
</evidence>
<evidence type="ECO:0000256" key="13">
    <source>
        <dbReference type="PIRSR" id="PIRSR028980-1"/>
    </source>
</evidence>
<evidence type="ECO:0000256" key="9">
    <source>
        <dbReference type="ARBA" id="ARBA00047281"/>
    </source>
</evidence>
<name>A0AAN9TW52_9HEMI</name>
<dbReference type="PIRSF" id="PIRSF028980">
    <property type="entry name" value="tRNAHis_guanylyltransferase"/>
    <property type="match status" value="1"/>
</dbReference>
<keyword evidence="5 12" id="KW-0479">Metal-binding</keyword>
<evidence type="ECO:0000256" key="3">
    <source>
        <dbReference type="ARBA" id="ARBA00022694"/>
    </source>
</evidence>
<dbReference type="AlphaFoldDB" id="A0AAN9TW52"/>
<dbReference type="Proteomes" id="UP001367676">
    <property type="component" value="Unassembled WGS sequence"/>
</dbReference>
<evidence type="ECO:0000256" key="5">
    <source>
        <dbReference type="ARBA" id="ARBA00022723"/>
    </source>
</evidence>
<keyword evidence="6 12" id="KW-0547">Nucleotide-binding</keyword>
<dbReference type="InterPro" id="IPR025845">
    <property type="entry name" value="Thg1_C_dom"/>
</dbReference>
<dbReference type="EC" id="2.7.7.79" evidence="12"/>
<dbReference type="PANTHER" id="PTHR12729">
    <property type="entry name" value="TRNA(HIS) GUANYLYLTRANSFERASE-RELATED"/>
    <property type="match status" value="1"/>
</dbReference>
<feature type="binding site" evidence="13">
    <location>
        <begin position="77"/>
        <end position="78"/>
    </location>
    <ligand>
        <name>GTP</name>
        <dbReference type="ChEBI" id="CHEBI:37565"/>
    </ligand>
</feature>
<feature type="binding site" evidence="14">
    <location>
        <position position="31"/>
    </location>
    <ligand>
        <name>Mg(2+)</name>
        <dbReference type="ChEBI" id="CHEBI:18420"/>
        <label>1</label>
        <note>catalytic</note>
    </ligand>
</feature>
<protein>
    <recommendedName>
        <fullName evidence="12">tRNA(His) guanylyltransferase</fullName>
        <ecNumber evidence="12">2.7.7.79</ecNumber>
    </recommendedName>
    <alternativeName>
        <fullName evidence="12">tRNA-histidine guanylyltransferase</fullName>
    </alternativeName>
</protein>
<comment type="caution">
    <text evidence="17">The sequence shown here is derived from an EMBL/GenBank/DDBJ whole genome shotgun (WGS) entry which is preliminary data.</text>
</comment>
<evidence type="ECO:0000256" key="6">
    <source>
        <dbReference type="ARBA" id="ARBA00022741"/>
    </source>
</evidence>
<comment type="subunit">
    <text evidence="11">Homotetramer. Interacts with MFN1 and MFN2; functions as a guanyl-nucleotide exchange factor/GEF for MFN2 and also probably MFN1.</text>
</comment>
<comment type="similarity">
    <text evidence="1 12">Belongs to the tRNA(His) guanylyltransferase family.</text>
</comment>
<feature type="binding site" evidence="14">
    <location>
        <position position="32"/>
    </location>
    <ligand>
        <name>Mg(2+)</name>
        <dbReference type="ChEBI" id="CHEBI:18420"/>
        <label>1</label>
        <note>catalytic</note>
    </ligand>
</feature>
<accession>A0AAN9TW52</accession>
<feature type="domain" description="tRNAHis guanylyltransferase catalytic" evidence="15">
    <location>
        <begin position="8"/>
        <end position="137"/>
    </location>
</feature>
<dbReference type="GO" id="GO:0000287">
    <property type="term" value="F:magnesium ion binding"/>
    <property type="evidence" value="ECO:0007669"/>
    <property type="project" value="UniProtKB-UniRule"/>
</dbReference>
<dbReference type="GO" id="GO:0006400">
    <property type="term" value="P:tRNA modification"/>
    <property type="evidence" value="ECO:0007669"/>
    <property type="project" value="UniProtKB-UniRule"/>
</dbReference>
<evidence type="ECO:0000256" key="11">
    <source>
        <dbReference type="ARBA" id="ARBA00065710"/>
    </source>
</evidence>
<dbReference type="PANTHER" id="PTHR12729:SF6">
    <property type="entry name" value="TRNA(HIS) GUANYLYLTRANSFERASE-RELATED"/>
    <property type="match status" value="1"/>
</dbReference>
<dbReference type="InterPro" id="IPR024956">
    <property type="entry name" value="tRNAHis_GuaTrfase_cat"/>
</dbReference>
<dbReference type="Pfam" id="PF14413">
    <property type="entry name" value="Thg1C"/>
    <property type="match status" value="1"/>
</dbReference>
<keyword evidence="8 12" id="KW-0342">GTP-binding</keyword>
<dbReference type="InterPro" id="IPR038469">
    <property type="entry name" value="tRNAHis_GuaTrfase_Thg1_sf"/>
</dbReference>
<dbReference type="Pfam" id="PF04446">
    <property type="entry name" value="Thg1"/>
    <property type="match status" value="1"/>
</dbReference>
<evidence type="ECO:0000259" key="16">
    <source>
        <dbReference type="Pfam" id="PF14413"/>
    </source>
</evidence>
<keyword evidence="3 12" id="KW-0819">tRNA processing</keyword>
<evidence type="ECO:0000256" key="8">
    <source>
        <dbReference type="ARBA" id="ARBA00023134"/>
    </source>
</evidence>
<dbReference type="GO" id="GO:0005525">
    <property type="term" value="F:GTP binding"/>
    <property type="evidence" value="ECO:0007669"/>
    <property type="project" value="UniProtKB-UniRule"/>
</dbReference>
<evidence type="ECO:0000259" key="15">
    <source>
        <dbReference type="Pfam" id="PF04446"/>
    </source>
</evidence>
<evidence type="ECO:0000256" key="7">
    <source>
        <dbReference type="ARBA" id="ARBA00022842"/>
    </source>
</evidence>
<feature type="binding site" evidence="14">
    <location>
        <position position="78"/>
    </location>
    <ligand>
        <name>Mg(2+)</name>
        <dbReference type="ChEBI" id="CHEBI:18420"/>
        <label>2</label>
        <note>catalytic</note>
    </ligand>
</feature>
<feature type="domain" description="Thg1 C-terminal" evidence="16">
    <location>
        <begin position="141"/>
        <end position="221"/>
    </location>
</feature>
<evidence type="ECO:0000256" key="4">
    <source>
        <dbReference type="ARBA" id="ARBA00022695"/>
    </source>
</evidence>
<reference evidence="17 18" key="1">
    <citation type="submission" date="2024-03" db="EMBL/GenBank/DDBJ databases">
        <title>Adaptation during the transition from Ophiocordyceps entomopathogen to insect associate is accompanied by gene loss and intensified selection.</title>
        <authorList>
            <person name="Ward C.M."/>
            <person name="Onetto C.A."/>
            <person name="Borneman A.R."/>
        </authorList>
    </citation>
    <scope>NUCLEOTIDE SEQUENCE [LARGE SCALE GENOMIC DNA]</scope>
    <source>
        <strain evidence="17">AWRI1</strain>
        <tissue evidence="17">Single Adult Female</tissue>
    </source>
</reference>
<proteinExistence type="inferred from homology"/>
<organism evidence="17 18">
    <name type="scientific">Parthenolecanium corni</name>
    <dbReference type="NCBI Taxonomy" id="536013"/>
    <lineage>
        <taxon>Eukaryota</taxon>
        <taxon>Metazoa</taxon>
        <taxon>Ecdysozoa</taxon>
        <taxon>Arthropoda</taxon>
        <taxon>Hexapoda</taxon>
        <taxon>Insecta</taxon>
        <taxon>Pterygota</taxon>
        <taxon>Neoptera</taxon>
        <taxon>Paraneoptera</taxon>
        <taxon>Hemiptera</taxon>
        <taxon>Sternorrhyncha</taxon>
        <taxon>Coccoidea</taxon>
        <taxon>Coccidae</taxon>
        <taxon>Parthenolecanium</taxon>
    </lineage>
</organism>
<dbReference type="GO" id="GO:0008193">
    <property type="term" value="F:tRNA guanylyltransferase activity"/>
    <property type="evidence" value="ECO:0007669"/>
    <property type="project" value="UniProtKB-UniRule"/>
</dbReference>
<gene>
    <name evidence="17" type="ORF">V9T40_007887</name>
</gene>
<keyword evidence="2 12" id="KW-0808">Transferase</keyword>
<feature type="binding site" evidence="14">
    <location>
        <position position="78"/>
    </location>
    <ligand>
        <name>Mg(2+)</name>
        <dbReference type="ChEBI" id="CHEBI:18420"/>
        <label>1</label>
        <note>catalytic</note>
    </ligand>
</feature>
<evidence type="ECO:0000313" key="17">
    <source>
        <dbReference type="EMBL" id="KAK7593135.1"/>
    </source>
</evidence>
<evidence type="ECO:0000256" key="14">
    <source>
        <dbReference type="PIRSR" id="PIRSR028980-2"/>
    </source>
</evidence>
<comment type="cofactor">
    <cofactor evidence="14">
        <name>Mg(2+)</name>
        <dbReference type="ChEBI" id="CHEBI:18420"/>
    </cofactor>
    <text evidence="14">Binds 2 magnesium ions per subunit.</text>
</comment>
<comment type="function">
    <text evidence="10">Adds a GMP to the 5'-end of tRNA(His) after transcription and RNase P cleavage. This step is essential for proper recognition of the tRNA and for the fidelity of protein synthesis. Also functions as a guanyl-nucleotide exchange factor/GEF for the MFN1 and MFN2 mitofusins thereby regulating mitochondrial fusion. By regulating both mitochondrial dynamics and bioenergetic function, it contributes to cell survival following oxidative stress.</text>
</comment>
<keyword evidence="4 12" id="KW-0548">Nucleotidyltransferase</keyword>
<evidence type="ECO:0000256" key="12">
    <source>
        <dbReference type="PIRNR" id="PIRNR028980"/>
    </source>
</evidence>
<dbReference type="InterPro" id="IPR007537">
    <property type="entry name" value="tRNAHis_GuaTrfase_Thg1"/>
</dbReference>
<evidence type="ECO:0000256" key="10">
    <source>
        <dbReference type="ARBA" id="ARBA00058346"/>
    </source>
</evidence>
<comment type="catalytic activity">
    <reaction evidence="9 12">
        <text>a 5'-end ribonucleotide-tRNA(His) + GTP + ATP + H2O = a 5'-end phospho-guanosine-ribonucleotide-tRNA(His) + AMP + 2 diphosphate + H(+)</text>
        <dbReference type="Rhea" id="RHEA:54564"/>
        <dbReference type="Rhea" id="RHEA-COMP:14193"/>
        <dbReference type="Rhea" id="RHEA-COMP:14917"/>
        <dbReference type="ChEBI" id="CHEBI:15377"/>
        <dbReference type="ChEBI" id="CHEBI:15378"/>
        <dbReference type="ChEBI" id="CHEBI:30616"/>
        <dbReference type="ChEBI" id="CHEBI:33019"/>
        <dbReference type="ChEBI" id="CHEBI:37565"/>
        <dbReference type="ChEBI" id="CHEBI:138282"/>
        <dbReference type="ChEBI" id="CHEBI:141847"/>
        <dbReference type="ChEBI" id="CHEBI:456215"/>
        <dbReference type="EC" id="2.7.7.79"/>
    </reaction>
</comment>
<keyword evidence="18" id="KW-1185">Reference proteome</keyword>
<sequence length="290" mass="33975">MTALNSRFEYVKGFERDDRCLPNSWIIVRVDGKSFSKFAEQHGFEKPNDKLGLELMTRAAVSVMEELRDICLAYGHSDEFSFVFRKDTSSYNRRSAKIMSNVNSLFAAAYVFYWEDIFGPTKLKYPPGFESVIVVYPSETNLKDYLSWRQAELQTKNLYNTLLWTLIKKGNKTETEAHEILRNSTQKSEILFREFGVNYYNEPDMFRKGTTLIRKLIPSKKDNKLRQYIIPLHCDLMGEEFWKENPEIVGLKSLQVCHRTIHTNIFVVNRPNNVCDKNDNDSNMRMETSH</sequence>
<dbReference type="EMBL" id="JBBCAQ010000020">
    <property type="protein sequence ID" value="KAK7593135.1"/>
    <property type="molecule type" value="Genomic_DNA"/>
</dbReference>
<keyword evidence="7 12" id="KW-0460">Magnesium</keyword>
<evidence type="ECO:0000313" key="18">
    <source>
        <dbReference type="Proteomes" id="UP001367676"/>
    </source>
</evidence>
<dbReference type="FunFam" id="3.30.70.3000:FF:000001">
    <property type="entry name" value="tRNA(His) guanylyltransferase"/>
    <property type="match status" value="1"/>
</dbReference>
<dbReference type="Gene3D" id="3.30.70.3000">
    <property type="match status" value="1"/>
</dbReference>
<evidence type="ECO:0000256" key="2">
    <source>
        <dbReference type="ARBA" id="ARBA00022679"/>
    </source>
</evidence>
<feature type="binding site" evidence="14">
    <location>
        <position position="31"/>
    </location>
    <ligand>
        <name>Mg(2+)</name>
        <dbReference type="ChEBI" id="CHEBI:18420"/>
        <label>2</label>
        <note>catalytic</note>
    </ligand>
</feature>